<name>A0A3A5HB32_9ACTN</name>
<evidence type="ECO:0000313" key="3">
    <source>
        <dbReference type="EMBL" id="RJS47846.1"/>
    </source>
</evidence>
<dbReference type="InterPro" id="IPR050237">
    <property type="entry name" value="ATP-dep_AMP-bd_enzyme"/>
</dbReference>
<dbReference type="Proteomes" id="UP000276542">
    <property type="component" value="Unassembled WGS sequence"/>
</dbReference>
<dbReference type="InterPro" id="IPR025110">
    <property type="entry name" value="AMP-bd_C"/>
</dbReference>
<protein>
    <submittedName>
        <fullName evidence="3">AMP-dependent synthetase</fullName>
    </submittedName>
</protein>
<reference evidence="4" key="1">
    <citation type="submission" date="2018-09" db="EMBL/GenBank/DDBJ databases">
        <authorList>
            <person name="Zhu H."/>
        </authorList>
    </citation>
    <scope>NUCLEOTIDE SEQUENCE [LARGE SCALE GENOMIC DNA]</scope>
    <source>
        <strain evidence="4">K1W22B-1</strain>
    </source>
</reference>
<feature type="domain" description="AMP-dependent synthetase/ligase" evidence="1">
    <location>
        <begin position="10"/>
        <end position="185"/>
    </location>
</feature>
<dbReference type="PANTHER" id="PTHR43767">
    <property type="entry name" value="LONG-CHAIN-FATTY-ACID--COA LIGASE"/>
    <property type="match status" value="1"/>
</dbReference>
<dbReference type="SUPFAM" id="SSF56801">
    <property type="entry name" value="Acetyl-CoA synthetase-like"/>
    <property type="match status" value="1"/>
</dbReference>
<evidence type="ECO:0000259" key="2">
    <source>
        <dbReference type="Pfam" id="PF13193"/>
    </source>
</evidence>
<keyword evidence="4" id="KW-1185">Reference proteome</keyword>
<dbReference type="InterPro" id="IPR000873">
    <property type="entry name" value="AMP-dep_synth/lig_dom"/>
</dbReference>
<dbReference type="GO" id="GO:0016878">
    <property type="term" value="F:acid-thiol ligase activity"/>
    <property type="evidence" value="ECO:0007669"/>
    <property type="project" value="UniProtKB-ARBA"/>
</dbReference>
<accession>A0A3A5HB32</accession>
<dbReference type="AlphaFoldDB" id="A0A3A5HB32"/>
<sequence length="320" mass="33736">MAALRHWLNAEDDQRLVIETSGSTGRPKRALLSRSAVLASAGSSARAVGHGPWALALPSNYVAGVNVIARSLLAGHDPVVADGATWKAGPRFASFVPTQLARFVADPDAIEVLQELDCILVGGGPVDRSVLAQIRSWGVDVHATYGSSETSGGCVYDGYPLPGVEIALTDDGRIKLAGPMLFDGYLDDPELTAEALVDGWFITSDLGAIAEDGRLTVIGRADDMLISGGVKVPAPAVARRLNEHPDVRAAEVVGLPDPEWGQRVVAVIEGAIELDEARDWVAATCPRTWAPRALVTVEHLPLLANGKVNRAAIRAIAQEA</sequence>
<dbReference type="InterPro" id="IPR045851">
    <property type="entry name" value="AMP-bd_C_sf"/>
</dbReference>
<dbReference type="OrthoDB" id="9803968at2"/>
<evidence type="ECO:0000259" key="1">
    <source>
        <dbReference type="Pfam" id="PF00501"/>
    </source>
</evidence>
<dbReference type="Gene3D" id="3.40.50.12780">
    <property type="entry name" value="N-terminal domain of ligase-like"/>
    <property type="match status" value="1"/>
</dbReference>
<dbReference type="InterPro" id="IPR042099">
    <property type="entry name" value="ANL_N_sf"/>
</dbReference>
<dbReference type="EMBL" id="QYRP01000002">
    <property type="protein sequence ID" value="RJS47846.1"/>
    <property type="molecule type" value="Genomic_DNA"/>
</dbReference>
<dbReference type="PANTHER" id="PTHR43767:SF1">
    <property type="entry name" value="NONRIBOSOMAL PEPTIDE SYNTHASE PES1 (EUROFUNG)-RELATED"/>
    <property type="match status" value="1"/>
</dbReference>
<proteinExistence type="predicted"/>
<feature type="domain" description="AMP-binding enzyme C-terminal" evidence="2">
    <location>
        <begin position="241"/>
        <end position="307"/>
    </location>
</feature>
<dbReference type="Pfam" id="PF00501">
    <property type="entry name" value="AMP-binding"/>
    <property type="match status" value="1"/>
</dbReference>
<evidence type="ECO:0000313" key="4">
    <source>
        <dbReference type="Proteomes" id="UP000276542"/>
    </source>
</evidence>
<comment type="caution">
    <text evidence="3">The sequence shown here is derived from an EMBL/GenBank/DDBJ whole genome shotgun (WGS) entry which is preliminary data.</text>
</comment>
<dbReference type="Pfam" id="PF13193">
    <property type="entry name" value="AMP-binding_C"/>
    <property type="match status" value="1"/>
</dbReference>
<gene>
    <name evidence="3" type="ORF">D4739_07830</name>
</gene>
<organism evidence="3 4">
    <name type="scientific">Nocardioides cavernaquae</name>
    <dbReference type="NCBI Taxonomy" id="2321396"/>
    <lineage>
        <taxon>Bacteria</taxon>
        <taxon>Bacillati</taxon>
        <taxon>Actinomycetota</taxon>
        <taxon>Actinomycetes</taxon>
        <taxon>Propionibacteriales</taxon>
        <taxon>Nocardioidaceae</taxon>
        <taxon>Nocardioides</taxon>
    </lineage>
</organism>
<dbReference type="Gene3D" id="3.30.300.30">
    <property type="match status" value="1"/>
</dbReference>